<dbReference type="PANTHER" id="PTHR33112:SF16">
    <property type="entry name" value="HETEROKARYON INCOMPATIBILITY DOMAIN-CONTAINING PROTEIN"/>
    <property type="match status" value="1"/>
</dbReference>
<dbReference type="OrthoDB" id="5362512at2759"/>
<gene>
    <name evidence="2" type="ORF">NW766_003601</name>
</gene>
<protein>
    <recommendedName>
        <fullName evidence="1">Heterokaryon incompatibility domain-containing protein</fullName>
    </recommendedName>
</protein>
<reference evidence="2" key="1">
    <citation type="submission" date="2022-10" db="EMBL/GenBank/DDBJ databases">
        <title>Fusarium specimens isolated from Avocado Roots.</title>
        <authorList>
            <person name="Stajich J."/>
            <person name="Roper C."/>
            <person name="Heimlech-Rivalta G."/>
        </authorList>
    </citation>
    <scope>NUCLEOTIDE SEQUENCE</scope>
    <source>
        <strain evidence="2">CF00143</strain>
    </source>
</reference>
<comment type="caution">
    <text evidence="2">The sequence shown here is derived from an EMBL/GenBank/DDBJ whole genome shotgun (WGS) entry which is preliminary data.</text>
</comment>
<dbReference type="Proteomes" id="UP001152130">
    <property type="component" value="Unassembled WGS sequence"/>
</dbReference>
<dbReference type="InterPro" id="IPR010730">
    <property type="entry name" value="HET"/>
</dbReference>
<dbReference type="PANTHER" id="PTHR33112">
    <property type="entry name" value="DOMAIN PROTEIN, PUTATIVE-RELATED"/>
    <property type="match status" value="1"/>
</dbReference>
<accession>A0A9W8PUK0</accession>
<dbReference type="AlphaFoldDB" id="A0A9W8PUK0"/>
<proteinExistence type="predicted"/>
<feature type="domain" description="Heterokaryon incompatibility" evidence="1">
    <location>
        <begin position="224"/>
        <end position="295"/>
    </location>
</feature>
<name>A0A9W8PUK0_9HYPO</name>
<sequence>MGASKSLPAIDKPSEFLSLKDGTLCAWCDDGLKRISENGKPYRTRALEDLLEASKYCHYCAMWMEALRQSVRELKEDGQVRAFKQHLLTQNAVDPKDVKLQFINYYDWQLRTSSQYICWPFQGYMWAKLDLVPAELAAFIYTNQSATSDKTVLIKEWLKRCESKHDVCKVTKDPSWKPSRLLHLSSQPESLQVRLVNGDDVPERVDYLTVTHNELSLGLTKDNLEEFKKSIPTSQLSQGFVSACEMVRTLGKEYVWIDSLCVIQDDPEGEADRMASVWEKSWLHIVAHSALYEGKPVSGTHVTREESSWLPIWVSREWDGPSSGDYCVSRYDDWWTAVSRSPVNKQASTIEARILAPRVLHLGLEQLVFECGSMSVCERLPLGRPTSSSDPFSALKSLVTQIRNDGLEDLTRESLFNAWGNVIRIYGQARLAVETDKLAALRGLADTFYHAFKHLAESEIETKKQEKDPREQETVDDKTQDLFIAGLWRPFLERQLAWRATSNIQRFQLDGLAPMAPGKRYNEYVAPSCSWCSLKDTLIEPQGVSPIDIYFATVLDAKSTPGPDHDLKETSRLSLHIQGSVIPIAGLGSGNGMKLINFDTINKDADSGWEGKTIDIDSKNYWDVDFEEEAVKCQGPFAMPIFADMTRITNPLHCLVLDRREDEKGMYAVRLGAFVLDNMDDVKAFWKAVETFNIVSPDGTKKCDGLFKFVDTDGKGEYKKTDGVLQRAFAVR</sequence>
<evidence type="ECO:0000313" key="3">
    <source>
        <dbReference type="Proteomes" id="UP001152130"/>
    </source>
</evidence>
<evidence type="ECO:0000313" key="2">
    <source>
        <dbReference type="EMBL" id="KAJ4017538.1"/>
    </source>
</evidence>
<organism evidence="2 3">
    <name type="scientific">Fusarium irregulare</name>
    <dbReference type="NCBI Taxonomy" id="2494466"/>
    <lineage>
        <taxon>Eukaryota</taxon>
        <taxon>Fungi</taxon>
        <taxon>Dikarya</taxon>
        <taxon>Ascomycota</taxon>
        <taxon>Pezizomycotina</taxon>
        <taxon>Sordariomycetes</taxon>
        <taxon>Hypocreomycetidae</taxon>
        <taxon>Hypocreales</taxon>
        <taxon>Nectriaceae</taxon>
        <taxon>Fusarium</taxon>
        <taxon>Fusarium incarnatum-equiseti species complex</taxon>
    </lineage>
</organism>
<keyword evidence="3" id="KW-1185">Reference proteome</keyword>
<dbReference type="EMBL" id="JAPDHF010000005">
    <property type="protein sequence ID" value="KAJ4017538.1"/>
    <property type="molecule type" value="Genomic_DNA"/>
</dbReference>
<dbReference type="Pfam" id="PF06985">
    <property type="entry name" value="HET"/>
    <property type="match status" value="1"/>
</dbReference>
<evidence type="ECO:0000259" key="1">
    <source>
        <dbReference type="Pfam" id="PF06985"/>
    </source>
</evidence>